<dbReference type="AlphaFoldDB" id="A0A3P6P1B5"/>
<dbReference type="EMBL" id="UYRR01009371">
    <property type="protein sequence ID" value="VDK24860.1"/>
    <property type="molecule type" value="Genomic_DNA"/>
</dbReference>
<proteinExistence type="predicted"/>
<evidence type="ECO:0000313" key="1">
    <source>
        <dbReference type="EMBL" id="VDK24860.1"/>
    </source>
</evidence>
<reference evidence="1 2" key="1">
    <citation type="submission" date="2018-11" db="EMBL/GenBank/DDBJ databases">
        <authorList>
            <consortium name="Pathogen Informatics"/>
        </authorList>
    </citation>
    <scope>NUCLEOTIDE SEQUENCE [LARGE SCALE GENOMIC DNA]</scope>
</reference>
<dbReference type="Proteomes" id="UP000267096">
    <property type="component" value="Unassembled WGS sequence"/>
</dbReference>
<sequence length="69" mass="7693">MEALDCLSHPESVMIIGWDSARRPQLGRVETSSIKDKSLGSDDNDRIAHVSFSVILIAYFLWKVGDDSL</sequence>
<evidence type="ECO:0000313" key="2">
    <source>
        <dbReference type="Proteomes" id="UP000267096"/>
    </source>
</evidence>
<keyword evidence="2" id="KW-1185">Reference proteome</keyword>
<protein>
    <submittedName>
        <fullName evidence="1">Uncharacterized protein</fullName>
    </submittedName>
</protein>
<name>A0A3P6P1B5_ANISI</name>
<accession>A0A3P6P1B5</accession>
<gene>
    <name evidence="1" type="ORF">ASIM_LOCUS5008</name>
</gene>
<organism evidence="1 2">
    <name type="scientific">Anisakis simplex</name>
    <name type="common">Herring worm</name>
    <dbReference type="NCBI Taxonomy" id="6269"/>
    <lineage>
        <taxon>Eukaryota</taxon>
        <taxon>Metazoa</taxon>
        <taxon>Ecdysozoa</taxon>
        <taxon>Nematoda</taxon>
        <taxon>Chromadorea</taxon>
        <taxon>Rhabditida</taxon>
        <taxon>Spirurina</taxon>
        <taxon>Ascaridomorpha</taxon>
        <taxon>Ascaridoidea</taxon>
        <taxon>Anisakidae</taxon>
        <taxon>Anisakis</taxon>
        <taxon>Anisakis simplex complex</taxon>
    </lineage>
</organism>